<protein>
    <submittedName>
        <fullName evidence="11">PD-(D/E)XK nuclease family protein</fullName>
    </submittedName>
</protein>
<evidence type="ECO:0000313" key="11">
    <source>
        <dbReference type="EMBL" id="MDI9259421.1"/>
    </source>
</evidence>
<accession>A0ABT6XWF5</accession>
<evidence type="ECO:0000256" key="7">
    <source>
        <dbReference type="ARBA" id="ARBA00022840"/>
    </source>
</evidence>
<reference evidence="11 12" key="1">
    <citation type="submission" date="2023-04" db="EMBL/GenBank/DDBJ databases">
        <title>A. sendaiensis sub sp. chiapanensis a novel subspecie with specific adaptation in bacterial cell wall isolated from an active volcano.</title>
        <authorList>
            <person name="Alvarez Gutierrez P.E."/>
            <person name="Ortiz Cortes L.Y."/>
        </authorList>
    </citation>
    <scope>NUCLEOTIDE SEQUENCE [LARGE SCALE GENOMIC DNA]</scope>
    <source>
        <strain evidence="11 12">PA2</strain>
    </source>
</reference>
<evidence type="ECO:0000256" key="8">
    <source>
        <dbReference type="ARBA" id="ARBA00023125"/>
    </source>
</evidence>
<dbReference type="PANTHER" id="PTHR30591">
    <property type="entry name" value="RECBCD ENZYME SUBUNIT RECC"/>
    <property type="match status" value="1"/>
</dbReference>
<evidence type="ECO:0000256" key="3">
    <source>
        <dbReference type="ARBA" id="ARBA00022763"/>
    </source>
</evidence>
<dbReference type="PANTHER" id="PTHR30591:SF1">
    <property type="entry name" value="RECBCD ENZYME SUBUNIT RECC"/>
    <property type="match status" value="1"/>
</dbReference>
<keyword evidence="1" id="KW-0540">Nuclease</keyword>
<evidence type="ECO:0000256" key="2">
    <source>
        <dbReference type="ARBA" id="ARBA00022741"/>
    </source>
</evidence>
<evidence type="ECO:0000256" key="1">
    <source>
        <dbReference type="ARBA" id="ARBA00022722"/>
    </source>
</evidence>
<dbReference type="Gene3D" id="3.40.50.300">
    <property type="entry name" value="P-loop containing nucleotide triphosphate hydrolases"/>
    <property type="match status" value="4"/>
</dbReference>
<evidence type="ECO:0000256" key="9">
    <source>
        <dbReference type="ARBA" id="ARBA00023204"/>
    </source>
</evidence>
<dbReference type="RefSeq" id="WP_283202968.1">
    <property type="nucleotide sequence ID" value="NZ_JASGCB010000004.1"/>
</dbReference>
<keyword evidence="2" id="KW-0547">Nucleotide-binding</keyword>
<dbReference type="PROSITE" id="PS51217">
    <property type="entry name" value="UVRD_HELICASE_CTER"/>
    <property type="match status" value="1"/>
</dbReference>
<dbReference type="SUPFAM" id="SSF52540">
    <property type="entry name" value="P-loop containing nucleoside triphosphate hydrolases"/>
    <property type="match status" value="1"/>
</dbReference>
<keyword evidence="8" id="KW-0238">DNA-binding</keyword>
<dbReference type="InterPro" id="IPR014017">
    <property type="entry name" value="DNA_helicase_UvrD-like_C"/>
</dbReference>
<name>A0ABT6XWF5_ALISE</name>
<evidence type="ECO:0000259" key="10">
    <source>
        <dbReference type="PROSITE" id="PS51217"/>
    </source>
</evidence>
<evidence type="ECO:0000313" key="12">
    <source>
        <dbReference type="Proteomes" id="UP001529245"/>
    </source>
</evidence>
<comment type="caution">
    <text evidence="11">The sequence shown here is derived from an EMBL/GenBank/DDBJ whole genome shotgun (WGS) entry which is preliminary data.</text>
</comment>
<dbReference type="EMBL" id="JASGCB010000004">
    <property type="protein sequence ID" value="MDI9259421.1"/>
    <property type="molecule type" value="Genomic_DNA"/>
</dbReference>
<dbReference type="InterPro" id="IPR011604">
    <property type="entry name" value="PDDEXK-like_dom_sf"/>
</dbReference>
<feature type="domain" description="UvrD-like helicase C-terminal" evidence="10">
    <location>
        <begin position="314"/>
        <end position="613"/>
    </location>
</feature>
<dbReference type="InterPro" id="IPR049035">
    <property type="entry name" value="ADDB_N"/>
</dbReference>
<dbReference type="InterPro" id="IPR027417">
    <property type="entry name" value="P-loop_NTPase"/>
</dbReference>
<dbReference type="InterPro" id="IPR038726">
    <property type="entry name" value="PDDEXK_AddAB-type"/>
</dbReference>
<dbReference type="Proteomes" id="UP001529245">
    <property type="component" value="Unassembled WGS sequence"/>
</dbReference>
<gene>
    <name evidence="11" type="ORF">QID03_04405</name>
</gene>
<keyword evidence="12" id="KW-1185">Reference proteome</keyword>
<evidence type="ECO:0000256" key="6">
    <source>
        <dbReference type="ARBA" id="ARBA00022839"/>
    </source>
</evidence>
<keyword evidence="3" id="KW-0227">DNA damage</keyword>
<keyword evidence="4" id="KW-0378">Hydrolase</keyword>
<sequence>MSNRVEWWIGPAGSGKSSLVAEEMRRAAEAMPFGPPVLWVVPESTAFAAETLLMERVRAAFRVEVVTLRRLADRVCAHGGMARPLLTPVGRQLLLRAAYEELEPSLGPLRRAVRSPSLYHHLLAAFDELTAHGVSPEQLAALLEMSAARSQEVEATRRVVHRSLVGKLGDVLKLYVRYRQLAEARGFADPPLRFSEAAQAVPHVPWLDGASVYLDGFHAFSPAERQFISAIARRAKRLVITWEDTGLEGEGWEALFAEASSQASWPHLSVWIDAHEARFASESEAVAAYHLLACARDFARDSLEQAFCRMPRGERAGRFGVSPLLHFERALAGHAPEEPIRGVRVTKFRDRAEELGAVADEIAHWVQHEGVRPRDIAVCVPALDGLGRDLADELAVRGVPVSIDSFATLADHPVGQLLRGAIGAVRTGFDLDAIATLLRCPLVPIKRREAFDLYVREHGVSGAAAWLNPESWTFGARAFRTASGLSDEEADETRRRLADALAPVVRAFAQPALRLSEAARALWSLLQAFGVKDQLAQSVVRVDDDPMVGVIHEQAWSAVTALLDDLATLQPEIALPSHEVADLVLESMATERLTRIPSDADAVFVCDFARADNWSRPRVFVVAAEDASLPPRVEPSGILRDDERLAFAEVFLRPLGRTTEDERRNLECLPYRVLTRASEAVVVTCAASEGGIERHLAQALAPLVERGHLRVDEARGNGAVPVHPVQAMRLLADALCRVHTGAALAEVAQNPLVQDVLTHVWAGAGDDARFQRVLAGLCHRPRPWRLPAEWVRDLYGDPIRVSVSRLETYAKCAYRHFARYALRLEPLELQPEAERNAGTWIHAAVQVATQRLAEEVSRLADLDDEALETALLEIAHQALEQAAQDTKLEAELQRPEMGAYVAERRRHFEFVVRAIWMQLARGQMRPLWLEKEFRDVEMGAWNGVRVVLDGRIDRVDGLDQGELGLCVYDYKSSDTSLHPSKVHEGLQLQLLLYALVAMREAEAADGRPARLYGAFYMPLVARRNVLDGPPEAREAFAQLGAYRAKGFFLRDEGALVRVNEDLAPGRGSALFSRQLRADGAWAADATAWREDEWQAVLRHVQRRAGEAAKAIAEGDVRVSPYHLSHEDSGCTNCPYNTLCHFERADHFDLYRAVPKLTFDDVIAGGGANP</sequence>
<evidence type="ECO:0000256" key="4">
    <source>
        <dbReference type="ARBA" id="ARBA00022801"/>
    </source>
</evidence>
<dbReference type="Gene3D" id="3.90.320.10">
    <property type="match status" value="1"/>
</dbReference>
<evidence type="ECO:0000256" key="5">
    <source>
        <dbReference type="ARBA" id="ARBA00022806"/>
    </source>
</evidence>
<dbReference type="Pfam" id="PF12705">
    <property type="entry name" value="PDDEXK_1"/>
    <property type="match status" value="1"/>
</dbReference>
<organism evidence="11 12">
    <name type="scientific">Alicyclobacillus sendaiensis PA2</name>
    <dbReference type="NCBI Taxonomy" id="3029425"/>
    <lineage>
        <taxon>Bacteria</taxon>
        <taxon>Bacillati</taxon>
        <taxon>Bacillota</taxon>
        <taxon>Bacilli</taxon>
        <taxon>Bacillales</taxon>
        <taxon>Alicyclobacillaceae</taxon>
        <taxon>Alicyclobacillus</taxon>
    </lineage>
</organism>
<keyword evidence="5" id="KW-0347">Helicase</keyword>
<keyword evidence="9" id="KW-0234">DNA repair</keyword>
<dbReference type="Pfam" id="PF21445">
    <property type="entry name" value="ADDB_N"/>
    <property type="match status" value="1"/>
</dbReference>
<keyword evidence="7" id="KW-0067">ATP-binding</keyword>
<proteinExistence type="predicted"/>
<keyword evidence="6" id="KW-0269">Exonuclease</keyword>